<accession>A0A1G2D4X8</accession>
<evidence type="ECO:0000313" key="3">
    <source>
        <dbReference type="Proteomes" id="UP000177996"/>
    </source>
</evidence>
<dbReference type="InterPro" id="IPR036390">
    <property type="entry name" value="WH_DNA-bd_sf"/>
</dbReference>
<dbReference type="STRING" id="1798661.A3D65_01290"/>
<feature type="domain" description="Transcription regulator TrmB N-terminal" evidence="1">
    <location>
        <begin position="10"/>
        <end position="68"/>
    </location>
</feature>
<dbReference type="SUPFAM" id="SSF46785">
    <property type="entry name" value="Winged helix' DNA-binding domain"/>
    <property type="match status" value="1"/>
</dbReference>
<gene>
    <name evidence="2" type="ORF">A3D65_01290</name>
</gene>
<evidence type="ECO:0000313" key="2">
    <source>
        <dbReference type="EMBL" id="OGZ08694.1"/>
    </source>
</evidence>
<dbReference type="Proteomes" id="UP000177996">
    <property type="component" value="Unassembled WGS sequence"/>
</dbReference>
<dbReference type="Pfam" id="PF01978">
    <property type="entry name" value="TrmB"/>
    <property type="match status" value="1"/>
</dbReference>
<protein>
    <recommendedName>
        <fullName evidence="1">Transcription regulator TrmB N-terminal domain-containing protein</fullName>
    </recommendedName>
</protein>
<dbReference type="EMBL" id="MHLL01000030">
    <property type="protein sequence ID" value="OGZ08694.1"/>
    <property type="molecule type" value="Genomic_DNA"/>
</dbReference>
<evidence type="ECO:0000259" key="1">
    <source>
        <dbReference type="Pfam" id="PF01978"/>
    </source>
</evidence>
<dbReference type="InterPro" id="IPR002831">
    <property type="entry name" value="Tscrpt_reg_TrmB_N"/>
</dbReference>
<dbReference type="AlphaFoldDB" id="A0A1G2D4X8"/>
<reference evidence="2 3" key="1">
    <citation type="journal article" date="2016" name="Nat. Commun.">
        <title>Thousands of microbial genomes shed light on interconnected biogeochemical processes in an aquifer system.</title>
        <authorList>
            <person name="Anantharaman K."/>
            <person name="Brown C.T."/>
            <person name="Hug L.A."/>
            <person name="Sharon I."/>
            <person name="Castelle C.J."/>
            <person name="Probst A.J."/>
            <person name="Thomas B.C."/>
            <person name="Singh A."/>
            <person name="Wilkins M.J."/>
            <person name="Karaoz U."/>
            <person name="Brodie E.L."/>
            <person name="Williams K.H."/>
            <person name="Hubbard S.S."/>
            <person name="Banfield J.F."/>
        </authorList>
    </citation>
    <scope>NUCLEOTIDE SEQUENCE [LARGE SCALE GENOMIC DNA]</scope>
</reference>
<dbReference type="InterPro" id="IPR036388">
    <property type="entry name" value="WH-like_DNA-bd_sf"/>
</dbReference>
<sequence>MVAISSKNALRGIGLSEKEARILLSLFEKGSMTVSDLARVVSLPRTTVAFVLDELKVRGYAERVKVRGHFEWEAVEISTIVDDATARFRSFENEIPLLREMVKTQDCGRNFSVRAYTTETGMVKAYNLIIELHRGDRVYYFEGRSSVEAKFRFSEEVHIRWQEAASRSGVIMESLDSEKMLDSLWKTKSEKFWRSHLDRKLIMYLLPDEIMNFACDICVFGKTVMLFTPAQDTAIIIESRELSEALQKLFQGLKTLGRKTNFADEIRKRLNAKK</sequence>
<proteinExistence type="predicted"/>
<organism evidence="2 3">
    <name type="scientific">Candidatus Lloydbacteria bacterium RIFCSPHIGHO2_02_FULL_50_13</name>
    <dbReference type="NCBI Taxonomy" id="1798661"/>
    <lineage>
        <taxon>Bacteria</taxon>
        <taxon>Candidatus Lloydiibacteriota</taxon>
    </lineage>
</organism>
<name>A0A1G2D4X8_9BACT</name>
<comment type="caution">
    <text evidence="2">The sequence shown here is derived from an EMBL/GenBank/DDBJ whole genome shotgun (WGS) entry which is preliminary data.</text>
</comment>
<dbReference type="Gene3D" id="1.10.10.10">
    <property type="entry name" value="Winged helix-like DNA-binding domain superfamily/Winged helix DNA-binding domain"/>
    <property type="match status" value="1"/>
</dbReference>